<reference evidence="1 2" key="1">
    <citation type="submission" date="2024-10" db="EMBL/GenBank/DDBJ databases">
        <authorList>
            <person name="Ratan Roy A."/>
            <person name="Morales Sandoval P.H."/>
            <person name="De Los Santos Villalobos S."/>
            <person name="Chakraborty S."/>
            <person name="Mukherjee J."/>
        </authorList>
    </citation>
    <scope>NUCLEOTIDE SEQUENCE [LARGE SCALE GENOMIC DNA]</scope>
    <source>
        <strain evidence="1 2">S1</strain>
    </source>
</reference>
<comment type="caution">
    <text evidence="1">The sequence shown here is derived from an EMBL/GenBank/DDBJ whole genome shotgun (WGS) entry which is preliminary data.</text>
</comment>
<gene>
    <name evidence="1" type="ORF">ACFVKH_19360</name>
</gene>
<evidence type="ECO:0000313" key="2">
    <source>
        <dbReference type="Proteomes" id="UP001600165"/>
    </source>
</evidence>
<sequence>MSNFKEMARYSLEISDEEKQRIETCRSDLSWKELSFGAKLRVLVFERVEALSQPNSANESNSK</sequence>
<keyword evidence="2" id="KW-1185">Reference proteome</keyword>
<dbReference type="RefSeq" id="WP_377968074.1">
    <property type="nucleotide sequence ID" value="NZ_JBHZOL010000110.1"/>
</dbReference>
<evidence type="ECO:0000313" key="1">
    <source>
        <dbReference type="EMBL" id="MFE4108443.1"/>
    </source>
</evidence>
<proteinExistence type="predicted"/>
<name>A0ABW6IJR2_9CYAN</name>
<protein>
    <submittedName>
        <fullName evidence="1">Uncharacterized protein</fullName>
    </submittedName>
</protein>
<dbReference type="EMBL" id="JBHZOL010000110">
    <property type="protein sequence ID" value="MFE4108443.1"/>
    <property type="molecule type" value="Genomic_DNA"/>
</dbReference>
<accession>A0ABW6IJR2</accession>
<organism evidence="1 2">
    <name type="scientific">Almyronema epifaneia S1</name>
    <dbReference type="NCBI Taxonomy" id="2991925"/>
    <lineage>
        <taxon>Bacteria</taxon>
        <taxon>Bacillati</taxon>
        <taxon>Cyanobacteriota</taxon>
        <taxon>Cyanophyceae</taxon>
        <taxon>Nodosilineales</taxon>
        <taxon>Nodosilineaceae</taxon>
        <taxon>Almyronema</taxon>
        <taxon>Almyronema epifaneia</taxon>
    </lineage>
</organism>
<dbReference type="Proteomes" id="UP001600165">
    <property type="component" value="Unassembled WGS sequence"/>
</dbReference>